<dbReference type="Gene3D" id="3.40.50.10790">
    <property type="entry name" value="S-adenosyl-l-methionine hydroxide adenosyltransferase, N-terminal"/>
    <property type="match status" value="1"/>
</dbReference>
<dbReference type="PIRSF" id="PIRSF006779">
    <property type="entry name" value="UCP006779"/>
    <property type="match status" value="1"/>
</dbReference>
<dbReference type="Pfam" id="PF20257">
    <property type="entry name" value="SAM_HAT_C"/>
    <property type="match status" value="1"/>
</dbReference>
<accession>A0A832EIX5</accession>
<evidence type="ECO:0000259" key="3">
    <source>
        <dbReference type="Pfam" id="PF01887"/>
    </source>
</evidence>
<dbReference type="PANTHER" id="PTHR35092:SF1">
    <property type="entry name" value="CHLORINASE MJ1651"/>
    <property type="match status" value="1"/>
</dbReference>
<keyword evidence="1" id="KW-0949">S-adenosyl-L-methionine</keyword>
<organism evidence="5">
    <name type="scientific">Desulfacinum infernum</name>
    <dbReference type="NCBI Taxonomy" id="35837"/>
    <lineage>
        <taxon>Bacteria</taxon>
        <taxon>Pseudomonadati</taxon>
        <taxon>Thermodesulfobacteriota</taxon>
        <taxon>Syntrophobacteria</taxon>
        <taxon>Syntrophobacterales</taxon>
        <taxon>Syntrophobacteraceae</taxon>
        <taxon>Desulfacinum</taxon>
    </lineage>
</organism>
<evidence type="ECO:0000313" key="5">
    <source>
        <dbReference type="EMBL" id="HFK96894.1"/>
    </source>
</evidence>
<dbReference type="Pfam" id="PF01887">
    <property type="entry name" value="SAM_HAT_N"/>
    <property type="match status" value="1"/>
</dbReference>
<evidence type="ECO:0008006" key="6">
    <source>
        <dbReference type="Google" id="ProtNLM"/>
    </source>
</evidence>
<comment type="caution">
    <text evidence="5">The sequence shown here is derived from an EMBL/GenBank/DDBJ whole genome shotgun (WGS) entry which is preliminary data.</text>
</comment>
<dbReference type="InterPro" id="IPR002747">
    <property type="entry name" value="SAM_OH_AdoTrfase"/>
</dbReference>
<dbReference type="PANTHER" id="PTHR35092">
    <property type="entry name" value="CHLORINASE MJ1651"/>
    <property type="match status" value="1"/>
</dbReference>
<dbReference type="Gene3D" id="2.40.30.90">
    <property type="entry name" value="Bacterial fluorinating enzyme like"/>
    <property type="match status" value="1"/>
</dbReference>
<dbReference type="SUPFAM" id="SSF102522">
    <property type="entry name" value="Bacterial fluorinating enzyme, N-terminal domain"/>
    <property type="match status" value="1"/>
</dbReference>
<name>A0A832EIX5_9BACT</name>
<proteinExistence type="inferred from homology"/>
<reference evidence="5" key="1">
    <citation type="journal article" date="2020" name="mSystems">
        <title>Genome- and Community-Level Interaction Insights into Carbon Utilization and Element Cycling Functions of Hydrothermarchaeota in Hydrothermal Sediment.</title>
        <authorList>
            <person name="Zhou Z."/>
            <person name="Liu Y."/>
            <person name="Xu W."/>
            <person name="Pan J."/>
            <person name="Luo Z.H."/>
            <person name="Li M."/>
        </authorList>
    </citation>
    <scope>NUCLEOTIDE SEQUENCE [LARGE SCALE GENOMIC DNA]</scope>
    <source>
        <strain evidence="5">SpSt-456</strain>
    </source>
</reference>
<dbReference type="InterPro" id="IPR046469">
    <property type="entry name" value="SAM_HAT_N"/>
</dbReference>
<evidence type="ECO:0000259" key="4">
    <source>
        <dbReference type="Pfam" id="PF20257"/>
    </source>
</evidence>
<gene>
    <name evidence="5" type="ORF">ENS06_06160</name>
</gene>
<comment type="similarity">
    <text evidence="2">Belongs to the SAM hydrolase / SAM-dependent halogenase family.</text>
</comment>
<dbReference type="EMBL" id="DSTK01000018">
    <property type="protein sequence ID" value="HFK96894.1"/>
    <property type="molecule type" value="Genomic_DNA"/>
</dbReference>
<dbReference type="InterPro" id="IPR023227">
    <property type="entry name" value="SAM_OH_AdoTrfase_C_sf"/>
</dbReference>
<evidence type="ECO:0000256" key="1">
    <source>
        <dbReference type="ARBA" id="ARBA00022691"/>
    </source>
</evidence>
<feature type="domain" description="S-adenosyl-l-methionine hydroxide adenosyltransferase C-terminal" evidence="4">
    <location>
        <begin position="174"/>
        <end position="259"/>
    </location>
</feature>
<protein>
    <recommendedName>
        <fullName evidence="6">Adenosyl-chloride synthase</fullName>
    </recommendedName>
</protein>
<sequence length="263" mass="28356">MIMGRIVTLMTDFGLEDGYVAAMKGVILSLVPDAVLVDITHAIPPQDIRWGAYILKSCYADFPSGTIHTAVVDPGVGTERRPVAVRTPHFVFIGPDNGLFSFVLAKEQTYEARVLENPAVRRPMVSATFHGRDIFAPAAAHLAAGFPFASLGPEIKPVDPAWPAPQPTSNGITGTVLGWDRFGNIVTDIEREDLAPLEKGGPLHVFLGSQPIRRFGRTYADVPPGHALALIGSSNHLEIAVNQGNAAERFSATRGQRVEVIFL</sequence>
<dbReference type="AlphaFoldDB" id="A0A832EIX5"/>
<evidence type="ECO:0000256" key="2">
    <source>
        <dbReference type="ARBA" id="ARBA00024035"/>
    </source>
</evidence>
<dbReference type="InterPro" id="IPR046470">
    <property type="entry name" value="SAM_HAT_C"/>
</dbReference>
<dbReference type="InterPro" id="IPR023228">
    <property type="entry name" value="SAM_OH_AdoTrfase_N_sf"/>
</dbReference>
<feature type="domain" description="S-adenosyl-l-methionine hydroxide adenosyltransferase N-terminal" evidence="3">
    <location>
        <begin position="7"/>
        <end position="152"/>
    </location>
</feature>
<dbReference type="SUPFAM" id="SSF101852">
    <property type="entry name" value="Bacterial fluorinating enzyme, C-terminal domain"/>
    <property type="match status" value="1"/>
</dbReference>